<dbReference type="InterPro" id="IPR011993">
    <property type="entry name" value="PH-like_dom_sf"/>
</dbReference>
<feature type="compositionally biased region" description="Basic and acidic residues" evidence="3">
    <location>
        <begin position="130"/>
        <end position="139"/>
    </location>
</feature>
<dbReference type="PANTHER" id="PTHR36100">
    <property type="entry name" value="BUD SITE SELECTION PROTEIN 4"/>
    <property type="match status" value="1"/>
</dbReference>
<dbReference type="InterPro" id="IPR001849">
    <property type="entry name" value="PH_domain"/>
</dbReference>
<dbReference type="PANTHER" id="PTHR36100:SF1">
    <property type="entry name" value="BUD SITE SELECTION PROTEIN 4"/>
    <property type="match status" value="1"/>
</dbReference>
<evidence type="ECO:0000256" key="1">
    <source>
        <dbReference type="ARBA" id="ARBA00022618"/>
    </source>
</evidence>
<feature type="compositionally biased region" description="Pro residues" evidence="3">
    <location>
        <begin position="1162"/>
        <end position="1174"/>
    </location>
</feature>
<dbReference type="GO" id="GO:0005525">
    <property type="term" value="F:GTP binding"/>
    <property type="evidence" value="ECO:0007669"/>
    <property type="project" value="TreeGrafter"/>
</dbReference>
<feature type="compositionally biased region" description="Polar residues" evidence="3">
    <location>
        <begin position="932"/>
        <end position="947"/>
    </location>
</feature>
<feature type="region of interest" description="Disordered" evidence="3">
    <location>
        <begin position="464"/>
        <end position="490"/>
    </location>
</feature>
<feature type="region of interest" description="Disordered" evidence="3">
    <location>
        <begin position="542"/>
        <end position="580"/>
    </location>
</feature>
<dbReference type="GO" id="GO:0051301">
    <property type="term" value="P:cell division"/>
    <property type="evidence" value="ECO:0007669"/>
    <property type="project" value="UniProtKB-KW"/>
</dbReference>
<dbReference type="SMART" id="SM00233">
    <property type="entry name" value="PH"/>
    <property type="match status" value="1"/>
</dbReference>
<reference evidence="5 6" key="1">
    <citation type="submission" date="2023-08" db="EMBL/GenBank/DDBJ databases">
        <title>Black Yeasts Isolated from many extreme environments.</title>
        <authorList>
            <person name="Coleine C."/>
            <person name="Stajich J.E."/>
            <person name="Selbmann L."/>
        </authorList>
    </citation>
    <scope>NUCLEOTIDE SEQUENCE [LARGE SCALE GENOMIC DNA]</scope>
    <source>
        <strain evidence="5 6">CCFEE 5910</strain>
    </source>
</reference>
<keyword evidence="2" id="KW-0131">Cell cycle</keyword>
<feature type="compositionally biased region" description="Low complexity" evidence="3">
    <location>
        <begin position="749"/>
        <end position="761"/>
    </location>
</feature>
<feature type="region of interest" description="Disordered" evidence="3">
    <location>
        <begin position="1434"/>
        <end position="1532"/>
    </location>
</feature>
<evidence type="ECO:0000313" key="6">
    <source>
        <dbReference type="Proteomes" id="UP001309876"/>
    </source>
</evidence>
<feature type="compositionally biased region" description="Polar residues" evidence="3">
    <location>
        <begin position="14"/>
        <end position="32"/>
    </location>
</feature>
<feature type="compositionally biased region" description="Basic and acidic residues" evidence="3">
    <location>
        <begin position="245"/>
        <end position="254"/>
    </location>
</feature>
<keyword evidence="1" id="KW-0132">Cell division</keyword>
<dbReference type="SUPFAM" id="SSF50729">
    <property type="entry name" value="PH domain-like"/>
    <property type="match status" value="1"/>
</dbReference>
<feature type="region of interest" description="Disordered" evidence="3">
    <location>
        <begin position="596"/>
        <end position="637"/>
    </location>
</feature>
<feature type="compositionally biased region" description="Low complexity" evidence="3">
    <location>
        <begin position="59"/>
        <end position="72"/>
    </location>
</feature>
<feature type="compositionally biased region" description="Basic and acidic residues" evidence="3">
    <location>
        <begin position="1444"/>
        <end position="1469"/>
    </location>
</feature>
<feature type="region of interest" description="Disordered" evidence="3">
    <location>
        <begin position="926"/>
        <end position="949"/>
    </location>
</feature>
<proteinExistence type="predicted"/>
<evidence type="ECO:0000259" key="4">
    <source>
        <dbReference type="PROSITE" id="PS50003"/>
    </source>
</evidence>
<dbReference type="Pfam" id="PF00169">
    <property type="entry name" value="PH"/>
    <property type="match status" value="1"/>
</dbReference>
<feature type="compositionally biased region" description="Basic and acidic residues" evidence="3">
    <location>
        <begin position="349"/>
        <end position="361"/>
    </location>
</feature>
<dbReference type="FunFam" id="2.30.29.30:FF:000311">
    <property type="entry name" value="GTP binding protein (Bud4)"/>
    <property type="match status" value="1"/>
</dbReference>
<feature type="region of interest" description="Disordered" evidence="3">
    <location>
        <begin position="1122"/>
        <end position="1174"/>
    </location>
</feature>
<feature type="compositionally biased region" description="Polar residues" evidence="3">
    <location>
        <begin position="157"/>
        <end position="170"/>
    </location>
</feature>
<protein>
    <submittedName>
        <fullName evidence="5">Bud site selection protein bud4</fullName>
    </submittedName>
</protein>
<feature type="compositionally biased region" description="Polar residues" evidence="3">
    <location>
        <begin position="378"/>
        <end position="390"/>
    </location>
</feature>
<dbReference type="InterPro" id="IPR052007">
    <property type="entry name" value="Bud4"/>
</dbReference>
<organism evidence="5 6">
    <name type="scientific">Lithohypha guttulata</name>
    <dbReference type="NCBI Taxonomy" id="1690604"/>
    <lineage>
        <taxon>Eukaryota</taxon>
        <taxon>Fungi</taxon>
        <taxon>Dikarya</taxon>
        <taxon>Ascomycota</taxon>
        <taxon>Pezizomycotina</taxon>
        <taxon>Eurotiomycetes</taxon>
        <taxon>Chaetothyriomycetidae</taxon>
        <taxon>Chaetothyriales</taxon>
        <taxon>Trichomeriaceae</taxon>
        <taxon>Lithohypha</taxon>
    </lineage>
</organism>
<feature type="compositionally biased region" description="Basic and acidic residues" evidence="3">
    <location>
        <begin position="556"/>
        <end position="565"/>
    </location>
</feature>
<feature type="compositionally biased region" description="Basic residues" evidence="3">
    <location>
        <begin position="1522"/>
        <end position="1532"/>
    </location>
</feature>
<evidence type="ECO:0000256" key="3">
    <source>
        <dbReference type="SAM" id="MobiDB-lite"/>
    </source>
</evidence>
<feature type="domain" description="PH" evidence="4">
    <location>
        <begin position="1292"/>
        <end position="1412"/>
    </location>
</feature>
<dbReference type="Gene3D" id="2.30.29.30">
    <property type="entry name" value="Pleckstrin-homology domain (PH domain)/Phosphotyrosine-binding domain (PTB)"/>
    <property type="match status" value="1"/>
</dbReference>
<dbReference type="EMBL" id="JAVRRJ010000004">
    <property type="protein sequence ID" value="KAK5085851.1"/>
    <property type="molecule type" value="Genomic_DNA"/>
</dbReference>
<feature type="region of interest" description="Disordered" evidence="3">
    <location>
        <begin position="1"/>
        <end position="433"/>
    </location>
</feature>
<feature type="compositionally biased region" description="Low complexity" evidence="3">
    <location>
        <begin position="607"/>
        <end position="617"/>
    </location>
</feature>
<dbReference type="Proteomes" id="UP001309876">
    <property type="component" value="Unassembled WGS sequence"/>
</dbReference>
<evidence type="ECO:0000256" key="2">
    <source>
        <dbReference type="ARBA" id="ARBA00023306"/>
    </source>
</evidence>
<feature type="compositionally biased region" description="Low complexity" evidence="3">
    <location>
        <begin position="1483"/>
        <end position="1496"/>
    </location>
</feature>
<feature type="compositionally biased region" description="Polar residues" evidence="3">
    <location>
        <begin position="113"/>
        <end position="127"/>
    </location>
</feature>
<evidence type="ECO:0000313" key="5">
    <source>
        <dbReference type="EMBL" id="KAK5085851.1"/>
    </source>
</evidence>
<feature type="compositionally biased region" description="Acidic residues" evidence="3">
    <location>
        <begin position="295"/>
        <end position="304"/>
    </location>
</feature>
<accession>A0AAN7T010</accession>
<feature type="compositionally biased region" description="Polar residues" evidence="3">
    <location>
        <begin position="81"/>
        <end position="101"/>
    </location>
</feature>
<comment type="caution">
    <text evidence="5">The sequence shown here is derived from an EMBL/GenBank/DDBJ whole genome shotgun (WGS) entry which is preliminary data.</text>
</comment>
<feature type="region of interest" description="Disordered" evidence="3">
    <location>
        <begin position="974"/>
        <end position="1009"/>
    </location>
</feature>
<name>A0AAN7T010_9EURO</name>
<feature type="compositionally biased region" description="Polar residues" evidence="3">
    <location>
        <begin position="206"/>
        <end position="222"/>
    </location>
</feature>
<feature type="region of interest" description="Disordered" evidence="3">
    <location>
        <begin position="696"/>
        <end position="811"/>
    </location>
</feature>
<sequence>MAAQSVVSPLRVQKGSNNSSPTKNMSFVQNRPLSELSPMALRRNSPSFPRNSLSKHESSPSTSSPYNNTTSPRMLFWQGRDPNSPSSENRSPHDNISPNKRSSIENLKRASRVKNSSMFAREQQINYDPSDPKILDGKPLRTSIQGNAFPGGALFSVSITSNTSNGTPSTRPEAPLSIDGKSPTKSITPPEKLESSPLNHIAPLSPSKTLGSPTKSSLSKRTGANARKHAFDPSTGIWEDEDDGEEKRLPEGRGLHRHAKSVTFDQAPPQINEYEMTTPDPSSVASGSREGSYESFDDDEEEDYSYERSSSFDPHDDSFDASLEDTEKTPVVLPEDWRFMSPETANTDLVRHQEDVFDDHVGSPAPEARPGSTPARPHQSSAQSVDSNGQARPLPPLPPQMTADAGRVSSHPDSLSGTFERMSGSHRALPSPPPAAVVTVAEIRQMSNSTLSLEDRLKIMALGDTTPQNSDADVQRERKMRRAVSKESSPIRDQYKEGELDGQVHDTIENSSAEKPVNRRLSRDFITQQLRMQDDISRSNSVYSNVTMDPDVPIPSREDPTQKFEDEYEDDSIVIKDEPVDDDDLYKIPDIYRKTSSQLDAEDEESSQYSQSSIQHSVELNAETPRARSPQNVPDTAIPAERVSLPDFADFGQERDLDFGLGQYIVRKTEEPTKHKELALPVSDIPEPDLPDLAVLRQEIARPFTPDPELEPPRPSFAQEEMSEPGTPSSVIRHPIDRSTTPEMDENDTSSLTKTDSDTGSLPSVVVDEPMTELNKVASPPSPGAGDDFTQVQPQSAHHPQPERKRSGNRVSSLVQLDFTRDDSNGDLGLGLEKEFDRVLESQKVAFETSLKTLYYPFNGRFPSAELPDAKERGTRHLAPIPLLPKPSSTRAHFPQLHSTDGFVPKQRGYLMRQNTKIVVATERMSVEEPRSPTTSEAQIGLSSPSAPANEVVISPRKISQPAWVAEPWNNKSRRRSIRVNGEQQSPKRKPVEGPVPPLPGQPSNVGHDLGAVAEDELAEEEAEEFEDGAERGRLFVKVVGVKDLQLPFPQRKPTRALGQIAADHREEEKTQFALTLDNGLHCVTTSWLDLARSAPIGQEFELVVLNDLEFQLTLQMKLDEPPKPVLRPESPTKAPVSPKKQSAFGRFFGSPKKKKDSEIFPPEPQPAKRPVTPPSAYELVQGIVAKDGSFARAYVSLSEYEKQAFGRPATVDIKCFNEWAMEEVAVGSSRSKKGVVKLQQRPPYEIGKLELQLLYVPKTKGAKDEDMPKSMNGAIRAMREAEEQLKQQSEIKEFEGYLSQQGGDCPYWRRRFFKLVGTRLTAYHETTLQPRATINLAKAAKLIDDKAVLAQKEVSTRKGGRRKSALSEDEHGALLPLAFRLRFNNGEVIDFYADNATTKDDWMAALSEAVGKQVVQPSGGPINGWTDMVLKREKSTKAKSKPSKPEAPQRKSSKDKDLPARPAVDTRHSYQGAMMAGALQNSTSTRPPSSLPRPSGHARTESYHADAGASRSQASSPTKQERHRKTMSMWS</sequence>
<gene>
    <name evidence="5" type="primary">BUD4</name>
    <name evidence="5" type="ORF">LTR05_005140</name>
</gene>
<keyword evidence="6" id="KW-1185">Reference proteome</keyword>
<dbReference type="PROSITE" id="PS50003">
    <property type="entry name" value="PH_DOMAIN"/>
    <property type="match status" value="1"/>
</dbReference>